<feature type="transmembrane region" description="Helical" evidence="1">
    <location>
        <begin position="6"/>
        <end position="23"/>
    </location>
</feature>
<evidence type="ECO:0000256" key="1">
    <source>
        <dbReference type="SAM" id="Phobius"/>
    </source>
</evidence>
<comment type="caution">
    <text evidence="2">The sequence shown here is derived from an EMBL/GenBank/DDBJ whole genome shotgun (WGS) entry which is preliminary data.</text>
</comment>
<evidence type="ECO:0000313" key="3">
    <source>
        <dbReference type="Proteomes" id="UP001302120"/>
    </source>
</evidence>
<reference evidence="2 3" key="1">
    <citation type="submission" date="2023-12" db="EMBL/GenBank/DDBJ databases">
        <title>Baltic Sea Cyanobacteria.</title>
        <authorList>
            <person name="Delbaje E."/>
            <person name="Fewer D.P."/>
            <person name="Shishido T.K."/>
        </authorList>
    </citation>
    <scope>NUCLEOTIDE SEQUENCE [LARGE SCALE GENOMIC DNA]</scope>
    <source>
        <strain evidence="2 3">UHCC-0300</strain>
    </source>
</reference>
<feature type="transmembrane region" description="Helical" evidence="1">
    <location>
        <begin position="30"/>
        <end position="48"/>
    </location>
</feature>
<name>A0ABU5UHR0_9CYAN</name>
<dbReference type="Proteomes" id="UP001302120">
    <property type="component" value="Unassembled WGS sequence"/>
</dbReference>
<proteinExistence type="predicted"/>
<keyword evidence="1" id="KW-0472">Membrane</keyword>
<keyword evidence="3" id="KW-1185">Reference proteome</keyword>
<keyword evidence="1" id="KW-0812">Transmembrane</keyword>
<dbReference type="RefSeq" id="WP_323197401.1">
    <property type="nucleotide sequence ID" value="NZ_JAYGHG010000034.1"/>
</dbReference>
<organism evidence="2 3">
    <name type="scientific">Nodularia harveyana UHCC-0300</name>
    <dbReference type="NCBI Taxonomy" id="2974287"/>
    <lineage>
        <taxon>Bacteria</taxon>
        <taxon>Bacillati</taxon>
        <taxon>Cyanobacteriota</taxon>
        <taxon>Cyanophyceae</taxon>
        <taxon>Nostocales</taxon>
        <taxon>Nodulariaceae</taxon>
        <taxon>Nodularia</taxon>
    </lineage>
</organism>
<accession>A0ABU5UHR0</accession>
<evidence type="ECO:0000313" key="2">
    <source>
        <dbReference type="EMBL" id="MEA5583102.1"/>
    </source>
</evidence>
<protein>
    <submittedName>
        <fullName evidence="2">Uncharacterized protein</fullName>
    </submittedName>
</protein>
<dbReference type="EMBL" id="JAYGHG010000034">
    <property type="protein sequence ID" value="MEA5583102.1"/>
    <property type="molecule type" value="Genomic_DNA"/>
</dbReference>
<gene>
    <name evidence="2" type="ORF">VB620_17355</name>
</gene>
<keyword evidence="1" id="KW-1133">Transmembrane helix</keyword>
<sequence length="72" mass="7922">MPTNLIILVAALIVAFIIFKAALKVLKTFISSAIAIFVILVILNMFGFSPDDLIEEITNLPQTFSKFFTGES</sequence>